<evidence type="ECO:0000256" key="3">
    <source>
        <dbReference type="SAM" id="MobiDB-lite"/>
    </source>
</evidence>
<accession>A0ABS1CWV1</accession>
<protein>
    <recommendedName>
        <fullName evidence="4">D-isomer specific 2-hydroxyacid dehydrogenase NAD-binding domain-containing protein</fullName>
    </recommendedName>
</protein>
<proteinExistence type="predicted"/>
<dbReference type="CDD" id="cd05300">
    <property type="entry name" value="2-Hacid_dh_1"/>
    <property type="match status" value="1"/>
</dbReference>
<name>A0ABS1CWV1_9PROT</name>
<dbReference type="InterPro" id="IPR006140">
    <property type="entry name" value="D-isomer_DH_NAD-bd"/>
</dbReference>
<dbReference type="Pfam" id="PF02826">
    <property type="entry name" value="2-Hacid_dh_C"/>
    <property type="match status" value="1"/>
</dbReference>
<keyword evidence="6" id="KW-1185">Reference proteome</keyword>
<sequence length="340" mass="36658">MRPGRADRGAAVGSARRKRTPRMPSPTRLLLWHDNAAPYLDAIAAAGLSERVRAEALPRKESPSAGQMAGTEALLGWGVPAGLLPRMPRLRWAQSLTAGVEGWLALPDLPPGLTLTCARGTHGESMPENILGALFHIAKPYAAIAEAQKSSRWARQVAMPLNGKVLGILGLGAIGQEVARLAMALRMEVIGTRRDPAPLPGVEVLPPDRTDEVLARADFVVLLLPSTAETEDFMDAARLARMKPGAWLLNFGRGNAIVDADLVAAVTRKRIAGAVLDVFREEPLPASHPFWTTPGILVVPHMGGMHPDRDKVVARLFVDNLARFLDGQPLRQVVDRGRGY</sequence>
<dbReference type="Proteomes" id="UP000697995">
    <property type="component" value="Unassembled WGS sequence"/>
</dbReference>
<evidence type="ECO:0000313" key="6">
    <source>
        <dbReference type="Proteomes" id="UP000697995"/>
    </source>
</evidence>
<dbReference type="PANTHER" id="PTHR43333">
    <property type="entry name" value="2-HACID_DH_C DOMAIN-CONTAINING PROTEIN"/>
    <property type="match status" value="1"/>
</dbReference>
<reference evidence="5 6" key="1">
    <citation type="journal article" date="2020" name="Microorganisms">
        <title>Osmotic Adaptation and Compatible Solute Biosynthesis of Phototrophic Bacteria as Revealed from Genome Analyses.</title>
        <authorList>
            <person name="Imhoff J.F."/>
            <person name="Rahn T."/>
            <person name="Kunzel S."/>
            <person name="Keller A."/>
            <person name="Neulinger S.C."/>
        </authorList>
    </citation>
    <scope>NUCLEOTIDE SEQUENCE [LARGE SCALE GENOMIC DNA]</scope>
    <source>
        <strain evidence="5 6">DSM 15382</strain>
    </source>
</reference>
<evidence type="ECO:0000256" key="1">
    <source>
        <dbReference type="ARBA" id="ARBA00023002"/>
    </source>
</evidence>
<organism evidence="5 6">
    <name type="scientific">Paracraurococcus ruber</name>
    <dbReference type="NCBI Taxonomy" id="77675"/>
    <lineage>
        <taxon>Bacteria</taxon>
        <taxon>Pseudomonadati</taxon>
        <taxon>Pseudomonadota</taxon>
        <taxon>Alphaproteobacteria</taxon>
        <taxon>Acetobacterales</taxon>
        <taxon>Roseomonadaceae</taxon>
        <taxon>Paracraurococcus</taxon>
    </lineage>
</organism>
<comment type="caution">
    <text evidence="5">The sequence shown here is derived from an EMBL/GenBank/DDBJ whole genome shotgun (WGS) entry which is preliminary data.</text>
</comment>
<feature type="region of interest" description="Disordered" evidence="3">
    <location>
        <begin position="1"/>
        <end position="26"/>
    </location>
</feature>
<keyword evidence="1" id="KW-0560">Oxidoreductase</keyword>
<dbReference type="SUPFAM" id="SSF51735">
    <property type="entry name" value="NAD(P)-binding Rossmann-fold domains"/>
    <property type="match status" value="1"/>
</dbReference>
<gene>
    <name evidence="5" type="ORF">CKO45_11635</name>
</gene>
<dbReference type="InterPro" id="IPR036291">
    <property type="entry name" value="NAD(P)-bd_dom_sf"/>
</dbReference>
<dbReference type="Gene3D" id="3.40.50.720">
    <property type="entry name" value="NAD(P)-binding Rossmann-like Domain"/>
    <property type="match status" value="2"/>
</dbReference>
<keyword evidence="2" id="KW-0520">NAD</keyword>
<dbReference type="EMBL" id="NRSG01000072">
    <property type="protein sequence ID" value="MBK1658884.1"/>
    <property type="molecule type" value="Genomic_DNA"/>
</dbReference>
<evidence type="ECO:0000256" key="2">
    <source>
        <dbReference type="ARBA" id="ARBA00023027"/>
    </source>
</evidence>
<evidence type="ECO:0000259" key="4">
    <source>
        <dbReference type="Pfam" id="PF02826"/>
    </source>
</evidence>
<evidence type="ECO:0000313" key="5">
    <source>
        <dbReference type="EMBL" id="MBK1658884.1"/>
    </source>
</evidence>
<dbReference type="SUPFAM" id="SSF52283">
    <property type="entry name" value="Formate/glycerate dehydrogenase catalytic domain-like"/>
    <property type="match status" value="1"/>
</dbReference>
<dbReference type="PANTHER" id="PTHR43333:SF1">
    <property type="entry name" value="D-ISOMER SPECIFIC 2-HYDROXYACID DEHYDROGENASE NAD-BINDING DOMAIN-CONTAINING PROTEIN"/>
    <property type="match status" value="1"/>
</dbReference>
<feature type="domain" description="D-isomer specific 2-hydroxyacid dehydrogenase NAD-binding" evidence="4">
    <location>
        <begin position="132"/>
        <end position="303"/>
    </location>
</feature>